<feature type="region of interest" description="Disordered" evidence="13">
    <location>
        <begin position="648"/>
        <end position="715"/>
    </location>
</feature>
<dbReference type="AlphaFoldDB" id="A0A165K7G7"/>
<dbReference type="GO" id="GO:0008380">
    <property type="term" value="P:RNA splicing"/>
    <property type="evidence" value="ECO:0007669"/>
    <property type="project" value="UniProtKB-KW"/>
</dbReference>
<dbReference type="InParanoid" id="A0A165K7G7"/>
<feature type="region of interest" description="Disordered" evidence="13">
    <location>
        <begin position="437"/>
        <end position="467"/>
    </location>
</feature>
<evidence type="ECO:0000256" key="4">
    <source>
        <dbReference type="ARBA" id="ARBA00022448"/>
    </source>
</evidence>
<dbReference type="GO" id="GO:0000184">
    <property type="term" value="P:nuclear-transcribed mRNA catabolic process, nonsense-mediated decay"/>
    <property type="evidence" value="ECO:0007669"/>
    <property type="project" value="UniProtKB-KW"/>
</dbReference>
<dbReference type="GO" id="GO:0006397">
    <property type="term" value="P:mRNA processing"/>
    <property type="evidence" value="ECO:0007669"/>
    <property type="project" value="UniProtKB-KW"/>
</dbReference>
<keyword evidence="7" id="KW-0509">mRNA transport</keyword>
<feature type="compositionally biased region" description="Pro residues" evidence="13">
    <location>
        <begin position="301"/>
        <end position="318"/>
    </location>
</feature>
<dbReference type="GO" id="GO:0035145">
    <property type="term" value="C:exon-exon junction complex"/>
    <property type="evidence" value="ECO:0007669"/>
    <property type="project" value="InterPro"/>
</dbReference>
<evidence type="ECO:0000256" key="6">
    <source>
        <dbReference type="ARBA" id="ARBA00022664"/>
    </source>
</evidence>
<feature type="domain" description="Btz" evidence="14">
    <location>
        <begin position="181"/>
        <end position="340"/>
    </location>
</feature>
<keyword evidence="8" id="KW-0810">Translation regulation</keyword>
<comment type="subcellular location">
    <subcellularLocation>
        <location evidence="2">Cytoplasm</location>
    </subcellularLocation>
    <subcellularLocation>
        <location evidence="1">Nucleus</location>
    </subcellularLocation>
</comment>
<feature type="compositionally biased region" description="Low complexity" evidence="13">
    <location>
        <begin position="33"/>
        <end position="45"/>
    </location>
</feature>
<feature type="region of interest" description="Disordered" evidence="13">
    <location>
        <begin position="1"/>
        <end position="96"/>
    </location>
</feature>
<evidence type="ECO:0000256" key="5">
    <source>
        <dbReference type="ARBA" id="ARBA00022490"/>
    </source>
</evidence>
<dbReference type="Proteomes" id="UP000076842">
    <property type="component" value="Unassembled WGS sequence"/>
</dbReference>
<dbReference type="Pfam" id="PF09405">
    <property type="entry name" value="Btz"/>
    <property type="match status" value="1"/>
</dbReference>
<evidence type="ECO:0000256" key="8">
    <source>
        <dbReference type="ARBA" id="ARBA00022845"/>
    </source>
</evidence>
<dbReference type="EMBL" id="KV423914">
    <property type="protein sequence ID" value="KZT62780.1"/>
    <property type="molecule type" value="Genomic_DNA"/>
</dbReference>
<feature type="region of interest" description="Disordered" evidence="13">
    <location>
        <begin position="337"/>
        <end position="392"/>
    </location>
</feature>
<feature type="region of interest" description="Disordered" evidence="13">
    <location>
        <begin position="177"/>
        <end position="196"/>
    </location>
</feature>
<keyword evidence="5" id="KW-0963">Cytoplasm</keyword>
<organism evidence="15 16">
    <name type="scientific">Calocera cornea HHB12733</name>
    <dbReference type="NCBI Taxonomy" id="1353952"/>
    <lineage>
        <taxon>Eukaryota</taxon>
        <taxon>Fungi</taxon>
        <taxon>Dikarya</taxon>
        <taxon>Basidiomycota</taxon>
        <taxon>Agaricomycotina</taxon>
        <taxon>Dacrymycetes</taxon>
        <taxon>Dacrymycetales</taxon>
        <taxon>Dacrymycetaceae</taxon>
        <taxon>Calocera</taxon>
    </lineage>
</organism>
<dbReference type="GO" id="GO:0003729">
    <property type="term" value="F:mRNA binding"/>
    <property type="evidence" value="ECO:0007669"/>
    <property type="project" value="InterPro"/>
</dbReference>
<keyword evidence="11" id="KW-0508">mRNA splicing</keyword>
<comment type="similarity">
    <text evidence="3">Belongs to the CASC3 family.</text>
</comment>
<evidence type="ECO:0000313" key="15">
    <source>
        <dbReference type="EMBL" id="KZT62780.1"/>
    </source>
</evidence>
<keyword evidence="6" id="KW-0507">mRNA processing</keyword>
<feature type="region of interest" description="Disordered" evidence="13">
    <location>
        <begin position="245"/>
        <end position="324"/>
    </location>
</feature>
<evidence type="ECO:0000256" key="13">
    <source>
        <dbReference type="SAM" id="MobiDB-lite"/>
    </source>
</evidence>
<proteinExistence type="inferred from homology"/>
<keyword evidence="16" id="KW-1185">Reference proteome</keyword>
<evidence type="ECO:0000259" key="14">
    <source>
        <dbReference type="Pfam" id="PF09405"/>
    </source>
</evidence>
<accession>A0A165K7G7</accession>
<evidence type="ECO:0000256" key="9">
    <source>
        <dbReference type="ARBA" id="ARBA00022884"/>
    </source>
</evidence>
<evidence type="ECO:0000256" key="11">
    <source>
        <dbReference type="ARBA" id="ARBA00023187"/>
    </source>
</evidence>
<keyword evidence="12" id="KW-0539">Nucleus</keyword>
<dbReference type="OrthoDB" id="3361414at2759"/>
<keyword evidence="9" id="KW-0694">RNA-binding</keyword>
<keyword evidence="10" id="KW-0866">Nonsense-mediated mRNA decay</keyword>
<gene>
    <name evidence="15" type="ORF">CALCODRAFT_489272</name>
</gene>
<evidence type="ECO:0000256" key="7">
    <source>
        <dbReference type="ARBA" id="ARBA00022816"/>
    </source>
</evidence>
<feature type="compositionally biased region" description="Basic residues" evidence="13">
    <location>
        <begin position="46"/>
        <end position="58"/>
    </location>
</feature>
<sequence>MIMAATPTSPADMVPKLAQQTASVPDLQQTQLAASSSAGPAAQPSKKARKTKHARRRRRGEEEESDEEIVREDGSGSDSGRELVMSETESDVEDVDEPSVLAVNGDMVATGAAPRTATPSFIPQATNWSDMVTSELDGGGEASLPVIDFAEMASAGEAGVNAPVDAPVLNGIEPAEAAATASTSEEKQPTRGGQSARQVYLDRLSNDPQFIPRVGAFWGHDDRLLDKGLRSMSPWWRDRQMAFRGRGGVGRGAPEGGFRGRGRGRGGAAGGSYGGRGETDAPSAPIQPVDSKPEPEAGPSAPEPAPVAATTPPPPPSVHPADLQWGHDGFEEMRRVDAERGARGRGRGGLRGRGAMRGASPARGGPPVNGAPHAVPTKANAGPPAKKTRPEKPWTKDFAAHLYSDPALQPKENEGAGIRLKFPGSPDDGVVVRLPAAASKAERTSSPASVASSKKGPKVKLPGGAKPQVSSEAASIVDGGDFAQTVGGVPLTSPPSAELVMETTTVTVAVPTTSATAAPAIEVPVVDHVAKLEKQFEQLAVQQHQTTMSQSRQEAATTVNGLHAAAPDPNSVDSLPGTARSDVAPPPHVQVPHQAYPQYGYSMGLPPGIAMDENGVCFEVATGRVVILQQPAPAPMYHPRPGPANFVPPHLRGMQNPSPDTYAPSPFSDSAQATPPEGYPYPDPSSGAYFAQRRPSGAVSIRSPTEPSAGGKPGVASSLLRAAVHAAPFQPTRPLVTPQSAPYMPRPGYFTGHYDVSPVRVNGPSSLPDDPAIVAQDPALAQYTQYYSAEQMYGFPQGEYAYTPYGYEGMPEGYPPPSDGRGPAVYY</sequence>
<evidence type="ECO:0000256" key="2">
    <source>
        <dbReference type="ARBA" id="ARBA00004496"/>
    </source>
</evidence>
<dbReference type="GO" id="GO:0005737">
    <property type="term" value="C:cytoplasm"/>
    <property type="evidence" value="ECO:0007669"/>
    <property type="project" value="UniProtKB-SubCell"/>
</dbReference>
<reference evidence="15 16" key="1">
    <citation type="journal article" date="2016" name="Mol. Biol. Evol.">
        <title>Comparative Genomics of Early-Diverging Mushroom-Forming Fungi Provides Insights into the Origins of Lignocellulose Decay Capabilities.</title>
        <authorList>
            <person name="Nagy L.G."/>
            <person name="Riley R."/>
            <person name="Tritt A."/>
            <person name="Adam C."/>
            <person name="Daum C."/>
            <person name="Floudas D."/>
            <person name="Sun H."/>
            <person name="Yadav J.S."/>
            <person name="Pangilinan J."/>
            <person name="Larsson K.H."/>
            <person name="Matsuura K."/>
            <person name="Barry K."/>
            <person name="Labutti K."/>
            <person name="Kuo R."/>
            <person name="Ohm R.A."/>
            <person name="Bhattacharya S.S."/>
            <person name="Shirouzu T."/>
            <person name="Yoshinaga Y."/>
            <person name="Martin F.M."/>
            <person name="Grigoriev I.V."/>
            <person name="Hibbett D.S."/>
        </authorList>
    </citation>
    <scope>NUCLEOTIDE SEQUENCE [LARGE SCALE GENOMIC DNA]</scope>
    <source>
        <strain evidence="15 16">HHB12733</strain>
    </source>
</reference>
<feature type="compositionally biased region" description="Polar residues" evidence="13">
    <location>
        <begin position="18"/>
        <end position="32"/>
    </location>
</feature>
<evidence type="ECO:0000256" key="12">
    <source>
        <dbReference type="ARBA" id="ARBA00023242"/>
    </source>
</evidence>
<name>A0A165K7G7_9BASI</name>
<evidence type="ECO:0000313" key="16">
    <source>
        <dbReference type="Proteomes" id="UP000076842"/>
    </source>
</evidence>
<dbReference type="GO" id="GO:0051028">
    <property type="term" value="P:mRNA transport"/>
    <property type="evidence" value="ECO:0007669"/>
    <property type="project" value="UniProtKB-KW"/>
</dbReference>
<keyword evidence="4" id="KW-0813">Transport</keyword>
<dbReference type="STRING" id="1353952.A0A165K7G7"/>
<feature type="compositionally biased region" description="Gly residues" evidence="13">
    <location>
        <begin position="245"/>
        <end position="276"/>
    </location>
</feature>
<dbReference type="InterPro" id="IPR018545">
    <property type="entry name" value="Btz_dom"/>
</dbReference>
<evidence type="ECO:0000256" key="10">
    <source>
        <dbReference type="ARBA" id="ARBA00023161"/>
    </source>
</evidence>
<dbReference type="GO" id="GO:0006417">
    <property type="term" value="P:regulation of translation"/>
    <property type="evidence" value="ECO:0007669"/>
    <property type="project" value="UniProtKB-KW"/>
</dbReference>
<protein>
    <recommendedName>
        <fullName evidence="14">Btz domain-containing protein</fullName>
    </recommendedName>
</protein>
<evidence type="ECO:0000256" key="3">
    <source>
        <dbReference type="ARBA" id="ARBA00009548"/>
    </source>
</evidence>
<evidence type="ECO:0000256" key="1">
    <source>
        <dbReference type="ARBA" id="ARBA00004123"/>
    </source>
</evidence>